<evidence type="ECO:0000313" key="6">
    <source>
        <dbReference type="EMBL" id="MFC6013783.1"/>
    </source>
</evidence>
<reference evidence="7" key="1">
    <citation type="journal article" date="2019" name="Int. J. Syst. Evol. Microbiol.">
        <title>The Global Catalogue of Microorganisms (GCM) 10K type strain sequencing project: providing services to taxonomists for standard genome sequencing and annotation.</title>
        <authorList>
            <consortium name="The Broad Institute Genomics Platform"/>
            <consortium name="The Broad Institute Genome Sequencing Center for Infectious Disease"/>
            <person name="Wu L."/>
            <person name="Ma J."/>
        </authorList>
    </citation>
    <scope>NUCLEOTIDE SEQUENCE [LARGE SCALE GENOMIC DNA]</scope>
    <source>
        <strain evidence="7">CCUG 36956</strain>
    </source>
</reference>
<name>A0ABW1JYR7_9NOCA</name>
<organism evidence="6 7">
    <name type="scientific">Nocardia lasii</name>
    <dbReference type="NCBI Taxonomy" id="1616107"/>
    <lineage>
        <taxon>Bacteria</taxon>
        <taxon>Bacillati</taxon>
        <taxon>Actinomycetota</taxon>
        <taxon>Actinomycetes</taxon>
        <taxon>Mycobacteriales</taxon>
        <taxon>Nocardiaceae</taxon>
        <taxon>Nocardia</taxon>
    </lineage>
</organism>
<dbReference type="Gene3D" id="3.40.50.300">
    <property type="entry name" value="P-loop containing nucleotide triphosphate hydrolases"/>
    <property type="match status" value="1"/>
</dbReference>
<dbReference type="PROSITE" id="PS50893">
    <property type="entry name" value="ABC_TRANSPORTER_2"/>
    <property type="match status" value="1"/>
</dbReference>
<dbReference type="SUPFAM" id="SSF52540">
    <property type="entry name" value="P-loop containing nucleoside triphosphate hydrolases"/>
    <property type="match status" value="1"/>
</dbReference>
<dbReference type="InterPro" id="IPR027417">
    <property type="entry name" value="P-loop_NTPase"/>
</dbReference>
<evidence type="ECO:0000259" key="5">
    <source>
        <dbReference type="PROSITE" id="PS50893"/>
    </source>
</evidence>
<keyword evidence="4 6" id="KW-0067">ATP-binding</keyword>
<protein>
    <submittedName>
        <fullName evidence="6">ABC transporter ATP-binding protein</fullName>
    </submittedName>
</protein>
<dbReference type="InterPro" id="IPR003593">
    <property type="entry name" value="AAA+_ATPase"/>
</dbReference>
<dbReference type="SMART" id="SM00382">
    <property type="entry name" value="AAA"/>
    <property type="match status" value="1"/>
</dbReference>
<proteinExistence type="inferred from homology"/>
<dbReference type="InterPro" id="IPR050319">
    <property type="entry name" value="ABC_transp_ATP-bind"/>
</dbReference>
<dbReference type="PANTHER" id="PTHR43776">
    <property type="entry name" value="TRANSPORT ATP-BINDING PROTEIN"/>
    <property type="match status" value="1"/>
</dbReference>
<dbReference type="InterPro" id="IPR003439">
    <property type="entry name" value="ABC_transporter-like_ATP-bd"/>
</dbReference>
<evidence type="ECO:0000313" key="7">
    <source>
        <dbReference type="Proteomes" id="UP001596223"/>
    </source>
</evidence>
<evidence type="ECO:0000256" key="3">
    <source>
        <dbReference type="ARBA" id="ARBA00022741"/>
    </source>
</evidence>
<comment type="similarity">
    <text evidence="1">Belongs to the ABC transporter superfamily.</text>
</comment>
<dbReference type="Pfam" id="PF00005">
    <property type="entry name" value="ABC_tran"/>
    <property type="match status" value="1"/>
</dbReference>
<evidence type="ECO:0000256" key="2">
    <source>
        <dbReference type="ARBA" id="ARBA00022448"/>
    </source>
</evidence>
<keyword evidence="2" id="KW-0813">Transport</keyword>
<keyword evidence="7" id="KW-1185">Reference proteome</keyword>
<accession>A0ABW1JYR7</accession>
<dbReference type="PANTHER" id="PTHR43776:SF7">
    <property type="entry name" value="D,D-DIPEPTIDE TRANSPORT ATP-BINDING PROTEIN DDPF-RELATED"/>
    <property type="match status" value="1"/>
</dbReference>
<comment type="caution">
    <text evidence="6">The sequence shown here is derived from an EMBL/GenBank/DDBJ whole genome shotgun (WGS) entry which is preliminary data.</text>
</comment>
<keyword evidence="3" id="KW-0547">Nucleotide-binding</keyword>
<feature type="domain" description="ABC transporter" evidence="5">
    <location>
        <begin position="2"/>
        <end position="211"/>
    </location>
</feature>
<evidence type="ECO:0000256" key="1">
    <source>
        <dbReference type="ARBA" id="ARBA00005417"/>
    </source>
</evidence>
<dbReference type="GO" id="GO:0005524">
    <property type="term" value="F:ATP binding"/>
    <property type="evidence" value="ECO:0007669"/>
    <property type="project" value="UniProtKB-KW"/>
</dbReference>
<dbReference type="Proteomes" id="UP001596223">
    <property type="component" value="Unassembled WGS sequence"/>
</dbReference>
<evidence type="ECO:0000256" key="4">
    <source>
        <dbReference type="ARBA" id="ARBA00022840"/>
    </source>
</evidence>
<dbReference type="RefSeq" id="WP_378608923.1">
    <property type="nucleotide sequence ID" value="NZ_JBHSQN010000015.1"/>
</dbReference>
<dbReference type="EMBL" id="JBHSQN010000015">
    <property type="protein sequence ID" value="MFC6013783.1"/>
    <property type="molecule type" value="Genomic_DNA"/>
</dbReference>
<sequence>MLVADSVTAGYRAGAVIREVDLQVAPGEIVGITGDSGSGKTTLARTMAGLVAPSGGTVTVDGRSPRRARGTIAMVFQSPRAATNPHFTIARIITEPTTISRTPPPDLTELAATVGLTPDLLTRRPHALSDGQLQRACLARALAQSPRYLILDEPTAMLDAATTATIIRLVMHRTDLGTLLISHDQPLLTAACTRILTMHEGTLKTHPESPH</sequence>
<gene>
    <name evidence="6" type="ORF">ACFP3H_22245</name>
</gene>